<sequence>MSRAVKIILFLIFFAVFFEAGLFASYTIVTQQPPNPADLIEMQINGVSSLLNLGPKIATQKNLNILNKNEVVDVLKAKTGVDGINLQSLTAQTYQSTTDKSINLNITAMGYKDSQSGGTVGNSSGGAITIKSNQTYSITATGTGTSKTGGVQIDTNSIVITSTRVLYNS</sequence>
<reference evidence="1 2" key="1">
    <citation type="journal article" date="2012" name="J. Bacteriol.">
        <title>Draft genome sequence of Methanobacterium formicicum DSM 3637, an archaebacterium isolated from the methane producer amoeba Pelomyxa palustris.</title>
        <authorList>
            <person name="Gutierrez G."/>
        </authorList>
    </citation>
    <scope>NUCLEOTIDE SEQUENCE [LARGE SCALE GENOMIC DNA]</scope>
    <source>
        <strain evidence="2">DSM 3637 / PP1</strain>
    </source>
</reference>
<dbReference type="AlphaFoldDB" id="K2R313"/>
<accession>K2R313</accession>
<proteinExistence type="predicted"/>
<name>K2R313_METFP</name>
<evidence type="ECO:0000313" key="1">
    <source>
        <dbReference type="EMBL" id="EKF86913.1"/>
    </source>
</evidence>
<gene>
    <name evidence="1" type="ORF">A994_01465</name>
</gene>
<dbReference type="EMBL" id="AMPO01000001">
    <property type="protein sequence ID" value="EKF86913.1"/>
    <property type="molecule type" value="Genomic_DNA"/>
</dbReference>
<comment type="caution">
    <text evidence="1">The sequence shown here is derived from an EMBL/GenBank/DDBJ whole genome shotgun (WGS) entry which is preliminary data.</text>
</comment>
<dbReference type="OrthoDB" id="71026at2157"/>
<dbReference type="RefSeq" id="WP_004029486.1">
    <property type="nucleotide sequence ID" value="NZ_AMPO01000001.1"/>
</dbReference>
<organism evidence="1 2">
    <name type="scientific">Methanobacterium formicicum (strain DSM 3637 / PP1)</name>
    <dbReference type="NCBI Taxonomy" id="1204725"/>
    <lineage>
        <taxon>Archaea</taxon>
        <taxon>Methanobacteriati</taxon>
        <taxon>Methanobacteriota</taxon>
        <taxon>Methanomada group</taxon>
        <taxon>Methanobacteria</taxon>
        <taxon>Methanobacteriales</taxon>
        <taxon>Methanobacteriaceae</taxon>
        <taxon>Methanobacterium</taxon>
    </lineage>
</organism>
<keyword evidence="2" id="KW-1185">Reference proteome</keyword>
<evidence type="ECO:0000313" key="2">
    <source>
        <dbReference type="Proteomes" id="UP000007360"/>
    </source>
</evidence>
<dbReference type="Proteomes" id="UP000007360">
    <property type="component" value="Unassembled WGS sequence"/>
</dbReference>
<dbReference type="PATRIC" id="fig|1204725.3.peg.293"/>
<protein>
    <submittedName>
        <fullName evidence="1">Uncharacterized protein</fullName>
    </submittedName>
</protein>